<evidence type="ECO:0000256" key="6">
    <source>
        <dbReference type="ARBA" id="ARBA00023136"/>
    </source>
</evidence>
<evidence type="ECO:0000256" key="1">
    <source>
        <dbReference type="ARBA" id="ARBA00004651"/>
    </source>
</evidence>
<keyword evidence="6 8" id="KW-0472">Membrane</keyword>
<feature type="transmembrane region" description="Helical" evidence="8">
    <location>
        <begin position="365"/>
        <end position="385"/>
    </location>
</feature>
<evidence type="ECO:0000256" key="3">
    <source>
        <dbReference type="ARBA" id="ARBA00022475"/>
    </source>
</evidence>
<evidence type="ECO:0000256" key="8">
    <source>
        <dbReference type="SAM" id="Phobius"/>
    </source>
</evidence>
<dbReference type="SUPFAM" id="SSF103473">
    <property type="entry name" value="MFS general substrate transporter"/>
    <property type="match status" value="1"/>
</dbReference>
<sequence>MNWKVVLAIMTCNVVLMSASYTMLIPFLPLYLRDELGANPETLNMWTGAIFAISFAVCAVMAPIWGKMTDSKGKKLMIIRSSSLIALTYLCGGLVQTPLQMFFVRILQGFAAGLWPASLALVSSYTPKNKVGICMGVMQSANICGGILGPLFGGVLAEAFGIRTSFFIAAGALIIITLVTIFFIKEPSKAPEHKKAPAPSYRELFNRAGLPMILFATGLTNMVILLLQPIMTLYIGELRGHNDNLILISGLVFSLSGIAGAIAAPIWGRRGQSIGFFKTLVTSLTAAGVLIACQFLPNTLVPFAILQFCVGLGFSGIFPSANAMVINLTSPLERGSAFGMLFSAQQIGGAIGPLIGGLIATYVNLASIFFVSGCILVMIALTVYLKMPAAVRGRPQETLHERPAQDIIKEIKEQAAKEVAQDMAREQQNLAQVRAERAQEAAQAKANLQDEAKQ</sequence>
<comment type="subcellular location">
    <subcellularLocation>
        <location evidence="1">Cell membrane</location>
        <topology evidence="1">Multi-pass membrane protein</topology>
    </subcellularLocation>
</comment>
<feature type="transmembrane region" description="Helical" evidence="8">
    <location>
        <begin position="303"/>
        <end position="325"/>
    </location>
</feature>
<evidence type="ECO:0000256" key="7">
    <source>
        <dbReference type="SAM" id="Coils"/>
    </source>
</evidence>
<dbReference type="PROSITE" id="PS50850">
    <property type="entry name" value="MFS"/>
    <property type="match status" value="1"/>
</dbReference>
<dbReference type="Pfam" id="PF07690">
    <property type="entry name" value="MFS_1"/>
    <property type="match status" value="1"/>
</dbReference>
<evidence type="ECO:0000256" key="4">
    <source>
        <dbReference type="ARBA" id="ARBA00022692"/>
    </source>
</evidence>
<reference evidence="10" key="1">
    <citation type="journal article" date="2021" name="PeerJ">
        <title>Extensive microbial diversity within the chicken gut microbiome revealed by metagenomics and culture.</title>
        <authorList>
            <person name="Gilroy R."/>
            <person name="Ravi A."/>
            <person name="Getino M."/>
            <person name="Pursley I."/>
            <person name="Horton D.L."/>
            <person name="Alikhan N.F."/>
            <person name="Baker D."/>
            <person name="Gharbi K."/>
            <person name="Hall N."/>
            <person name="Watson M."/>
            <person name="Adriaenssens E.M."/>
            <person name="Foster-Nyarko E."/>
            <person name="Jarju S."/>
            <person name="Secka A."/>
            <person name="Antonio M."/>
            <person name="Oren A."/>
            <person name="Chaudhuri R.R."/>
            <person name="La Ragione R."/>
            <person name="Hildebrand F."/>
            <person name="Pallen M.J."/>
        </authorList>
    </citation>
    <scope>NUCLEOTIDE SEQUENCE</scope>
    <source>
        <strain evidence="10">378</strain>
    </source>
</reference>
<keyword evidence="7" id="KW-0175">Coiled coil</keyword>
<dbReference type="Gene3D" id="1.20.1250.20">
    <property type="entry name" value="MFS general substrate transporter like domains"/>
    <property type="match status" value="1"/>
</dbReference>
<feature type="transmembrane region" description="Helical" evidence="8">
    <location>
        <begin position="279"/>
        <end position="297"/>
    </location>
</feature>
<accession>A0A948TIB0</accession>
<keyword evidence="2" id="KW-0813">Transport</keyword>
<gene>
    <name evidence="10" type="ORF">H9847_10055</name>
</gene>
<dbReference type="GO" id="GO:0005886">
    <property type="term" value="C:plasma membrane"/>
    <property type="evidence" value="ECO:0007669"/>
    <property type="project" value="UniProtKB-SubCell"/>
</dbReference>
<keyword evidence="4 8" id="KW-0812">Transmembrane</keyword>
<feature type="transmembrane region" description="Helical" evidence="8">
    <location>
        <begin position="246"/>
        <end position="267"/>
    </location>
</feature>
<dbReference type="Proteomes" id="UP000733611">
    <property type="component" value="Unassembled WGS sequence"/>
</dbReference>
<feature type="coiled-coil region" evidence="7">
    <location>
        <begin position="409"/>
        <end position="443"/>
    </location>
</feature>
<feature type="transmembrane region" description="Helical" evidence="8">
    <location>
        <begin position="166"/>
        <end position="184"/>
    </location>
</feature>
<feature type="transmembrane region" description="Helical" evidence="8">
    <location>
        <begin position="337"/>
        <end position="359"/>
    </location>
</feature>
<feature type="transmembrane region" description="Helical" evidence="8">
    <location>
        <begin position="77"/>
        <end position="96"/>
    </location>
</feature>
<organism evidence="10 11">
    <name type="scientific">Candidatus Anaerobiospirillum pullicola</name>
    <dbReference type="NCBI Taxonomy" id="2838451"/>
    <lineage>
        <taxon>Bacteria</taxon>
        <taxon>Pseudomonadati</taxon>
        <taxon>Pseudomonadota</taxon>
        <taxon>Gammaproteobacteria</taxon>
        <taxon>Aeromonadales</taxon>
        <taxon>Succinivibrionaceae</taxon>
        <taxon>Anaerobiospirillum</taxon>
    </lineage>
</organism>
<keyword evidence="5 8" id="KW-1133">Transmembrane helix</keyword>
<dbReference type="InterPro" id="IPR036259">
    <property type="entry name" value="MFS_trans_sf"/>
</dbReference>
<dbReference type="PANTHER" id="PTHR43414:SF6">
    <property type="entry name" value="MULTIDRUG RESISTANCE PROTEIN MDTG"/>
    <property type="match status" value="1"/>
</dbReference>
<evidence type="ECO:0000256" key="5">
    <source>
        <dbReference type="ARBA" id="ARBA00022989"/>
    </source>
</evidence>
<evidence type="ECO:0000256" key="2">
    <source>
        <dbReference type="ARBA" id="ARBA00022448"/>
    </source>
</evidence>
<evidence type="ECO:0000313" key="11">
    <source>
        <dbReference type="Proteomes" id="UP000733611"/>
    </source>
</evidence>
<name>A0A948TIB0_9GAMM</name>
<dbReference type="PANTHER" id="PTHR43414">
    <property type="entry name" value="MULTIDRUG RESISTANCE PROTEIN MDTG"/>
    <property type="match status" value="1"/>
</dbReference>
<dbReference type="InterPro" id="IPR001958">
    <property type="entry name" value="Tet-R_TetA/multi-R_MdtG-like"/>
</dbReference>
<feature type="transmembrane region" description="Helical" evidence="8">
    <location>
        <begin position="102"/>
        <end position="122"/>
    </location>
</feature>
<dbReference type="InterPro" id="IPR011701">
    <property type="entry name" value="MFS"/>
</dbReference>
<dbReference type="AlphaFoldDB" id="A0A948TIB0"/>
<evidence type="ECO:0000313" key="10">
    <source>
        <dbReference type="EMBL" id="MBU3845183.1"/>
    </source>
</evidence>
<feature type="transmembrane region" description="Helical" evidence="8">
    <location>
        <begin position="204"/>
        <end position="226"/>
    </location>
</feature>
<proteinExistence type="predicted"/>
<dbReference type="PRINTS" id="PR01035">
    <property type="entry name" value="TCRTETA"/>
</dbReference>
<feature type="transmembrane region" description="Helical" evidence="8">
    <location>
        <begin position="7"/>
        <end position="31"/>
    </location>
</feature>
<comment type="caution">
    <text evidence="10">The sequence shown here is derived from an EMBL/GenBank/DDBJ whole genome shotgun (WGS) entry which is preliminary data.</text>
</comment>
<protein>
    <submittedName>
        <fullName evidence="10">MFS transporter</fullName>
    </submittedName>
</protein>
<dbReference type="EMBL" id="JAHLFE010000208">
    <property type="protein sequence ID" value="MBU3845183.1"/>
    <property type="molecule type" value="Genomic_DNA"/>
</dbReference>
<feature type="transmembrane region" description="Helical" evidence="8">
    <location>
        <begin position="43"/>
        <end position="65"/>
    </location>
</feature>
<evidence type="ECO:0000259" key="9">
    <source>
        <dbReference type="PROSITE" id="PS50850"/>
    </source>
</evidence>
<dbReference type="GO" id="GO:0022857">
    <property type="term" value="F:transmembrane transporter activity"/>
    <property type="evidence" value="ECO:0007669"/>
    <property type="project" value="InterPro"/>
</dbReference>
<feature type="domain" description="Major facilitator superfamily (MFS) profile" evidence="9">
    <location>
        <begin position="6"/>
        <end position="391"/>
    </location>
</feature>
<reference evidence="10" key="2">
    <citation type="submission" date="2021-04" db="EMBL/GenBank/DDBJ databases">
        <authorList>
            <person name="Gilroy R."/>
        </authorList>
    </citation>
    <scope>NUCLEOTIDE SEQUENCE</scope>
    <source>
        <strain evidence="10">378</strain>
    </source>
</reference>
<dbReference type="InterPro" id="IPR020846">
    <property type="entry name" value="MFS_dom"/>
</dbReference>
<keyword evidence="3" id="KW-1003">Cell membrane</keyword>